<sequence length="396" mass="45123">MYKIDKKFAIPLVLGIFLGFISLYLFNIFIKKDNFLSPLGNNPQILAAKVPSKKPIIGFLPYWNLNTASIPLHLIDYLAYFSVTFNPDGTIKKMDEGNLEIGWYKLGSDEMKQLFELADKQDVGRMITFTAFNNEIIDTLIGSSKTSQKTIDSIITLVKQYQLDGVNIDFEYHTGYPISKSPQYYVDFIDKLRQELDKQNLEDVIISLDLYANAFINNNYYDSVKLSQVCDWVVLMGYDFYQTSSSNAGPVAPLKNPNGKSITQALDSVLKNGIKTNNIILAMPFYGYEWQTIDDSYNSATYPGSGAMASYKRVMSLIKDQDVKIQWDNQAMSPWLSYNDNGNIQQIYYENDQSIGYKLQLITQLQLQGAAIWALGYEGSDATVWNVIEQWRKNQN</sequence>
<dbReference type="InterPro" id="IPR017853">
    <property type="entry name" value="GH"/>
</dbReference>
<keyword evidence="5" id="KW-0812">Transmembrane</keyword>
<dbReference type="Gene3D" id="3.10.50.10">
    <property type="match status" value="1"/>
</dbReference>
<dbReference type="EMBL" id="PCSR01000097">
    <property type="protein sequence ID" value="PIP52877.1"/>
    <property type="molecule type" value="Genomic_DNA"/>
</dbReference>
<dbReference type="GO" id="GO:0005975">
    <property type="term" value="P:carbohydrate metabolic process"/>
    <property type="evidence" value="ECO:0007669"/>
    <property type="project" value="InterPro"/>
</dbReference>
<evidence type="ECO:0000256" key="4">
    <source>
        <dbReference type="RuleBase" id="RU004453"/>
    </source>
</evidence>
<gene>
    <name evidence="7" type="ORF">COX08_04055</name>
</gene>
<name>A0A2H0B5D8_9BACT</name>
<comment type="similarity">
    <text evidence="4">Belongs to the glycosyl hydrolase 18 family.</text>
</comment>
<dbReference type="PROSITE" id="PS01095">
    <property type="entry name" value="GH18_1"/>
    <property type="match status" value="1"/>
</dbReference>
<dbReference type="Gene3D" id="3.20.20.80">
    <property type="entry name" value="Glycosidases"/>
    <property type="match status" value="1"/>
</dbReference>
<dbReference type="AlphaFoldDB" id="A0A2H0B5D8"/>
<dbReference type="GO" id="GO:0004553">
    <property type="term" value="F:hydrolase activity, hydrolyzing O-glycosyl compounds"/>
    <property type="evidence" value="ECO:0007669"/>
    <property type="project" value="InterPro"/>
</dbReference>
<reference evidence="7 8" key="1">
    <citation type="submission" date="2017-09" db="EMBL/GenBank/DDBJ databases">
        <title>Depth-based differentiation of microbial function through sediment-hosted aquifers and enrichment of novel symbionts in the deep terrestrial subsurface.</title>
        <authorList>
            <person name="Probst A.J."/>
            <person name="Ladd B."/>
            <person name="Jarett J.K."/>
            <person name="Geller-Mcgrath D.E."/>
            <person name="Sieber C.M."/>
            <person name="Emerson J.B."/>
            <person name="Anantharaman K."/>
            <person name="Thomas B.C."/>
            <person name="Malmstrom R."/>
            <person name="Stieglmeier M."/>
            <person name="Klingl A."/>
            <person name="Woyke T."/>
            <person name="Ryan C.M."/>
            <person name="Banfield J.F."/>
        </authorList>
    </citation>
    <scope>NUCLEOTIDE SEQUENCE [LARGE SCALE GENOMIC DNA]</scope>
    <source>
        <strain evidence="7">CG23_combo_of_CG06-09_8_20_14_all_34_8</strain>
    </source>
</reference>
<evidence type="ECO:0000256" key="2">
    <source>
        <dbReference type="ARBA" id="ARBA00023295"/>
    </source>
</evidence>
<keyword evidence="5" id="KW-0472">Membrane</keyword>
<keyword evidence="1 3" id="KW-0378">Hydrolase</keyword>
<evidence type="ECO:0000256" key="5">
    <source>
        <dbReference type="SAM" id="Phobius"/>
    </source>
</evidence>
<evidence type="ECO:0000259" key="6">
    <source>
        <dbReference type="PROSITE" id="PS51910"/>
    </source>
</evidence>
<evidence type="ECO:0000313" key="7">
    <source>
        <dbReference type="EMBL" id="PIP52877.1"/>
    </source>
</evidence>
<dbReference type="GO" id="GO:0008061">
    <property type="term" value="F:chitin binding"/>
    <property type="evidence" value="ECO:0007669"/>
    <property type="project" value="InterPro"/>
</dbReference>
<evidence type="ECO:0000256" key="3">
    <source>
        <dbReference type="RuleBase" id="RU000489"/>
    </source>
</evidence>
<feature type="domain" description="GH18" evidence="6">
    <location>
        <begin position="54"/>
        <end position="396"/>
    </location>
</feature>
<keyword evidence="5" id="KW-1133">Transmembrane helix</keyword>
<dbReference type="InterPro" id="IPR001223">
    <property type="entry name" value="Glyco_hydro18_cat"/>
</dbReference>
<dbReference type="InterPro" id="IPR029070">
    <property type="entry name" value="Chitinase_insertion_sf"/>
</dbReference>
<dbReference type="Proteomes" id="UP000229459">
    <property type="component" value="Unassembled WGS sequence"/>
</dbReference>
<comment type="caution">
    <text evidence="7">The sequence shown here is derived from an EMBL/GenBank/DDBJ whole genome shotgun (WGS) entry which is preliminary data.</text>
</comment>
<dbReference type="SMART" id="SM00636">
    <property type="entry name" value="Glyco_18"/>
    <property type="match status" value="1"/>
</dbReference>
<dbReference type="InterPro" id="IPR011583">
    <property type="entry name" value="Chitinase_II/V-like_cat"/>
</dbReference>
<evidence type="ECO:0000256" key="1">
    <source>
        <dbReference type="ARBA" id="ARBA00022801"/>
    </source>
</evidence>
<dbReference type="PROSITE" id="PS51910">
    <property type="entry name" value="GH18_2"/>
    <property type="match status" value="1"/>
</dbReference>
<dbReference type="PANTHER" id="PTHR46066:SF2">
    <property type="entry name" value="CHITINASE DOMAIN-CONTAINING PROTEIN 1"/>
    <property type="match status" value="1"/>
</dbReference>
<keyword evidence="2 3" id="KW-0326">Glycosidase</keyword>
<evidence type="ECO:0000313" key="8">
    <source>
        <dbReference type="Proteomes" id="UP000229459"/>
    </source>
</evidence>
<protein>
    <recommendedName>
        <fullName evidence="6">GH18 domain-containing protein</fullName>
    </recommendedName>
</protein>
<proteinExistence type="inferred from homology"/>
<dbReference type="SUPFAM" id="SSF51445">
    <property type="entry name" value="(Trans)glycosidases"/>
    <property type="match status" value="1"/>
</dbReference>
<dbReference type="InterPro" id="IPR001579">
    <property type="entry name" value="Glyco_hydro_18_chit_AS"/>
</dbReference>
<dbReference type="PANTHER" id="PTHR46066">
    <property type="entry name" value="CHITINASE DOMAIN-CONTAINING PROTEIN 1 FAMILY MEMBER"/>
    <property type="match status" value="1"/>
</dbReference>
<organism evidence="7 8">
    <name type="scientific">Candidatus Beckwithbacteria bacterium CG23_combo_of_CG06-09_8_20_14_all_34_8</name>
    <dbReference type="NCBI Taxonomy" id="1974497"/>
    <lineage>
        <taxon>Bacteria</taxon>
        <taxon>Candidatus Beckwithiibacteriota</taxon>
    </lineage>
</organism>
<feature type="transmembrane region" description="Helical" evidence="5">
    <location>
        <begin position="12"/>
        <end position="30"/>
    </location>
</feature>
<accession>A0A2H0B5D8</accession>
<dbReference type="Pfam" id="PF00704">
    <property type="entry name" value="Glyco_hydro_18"/>
    <property type="match status" value="1"/>
</dbReference>